<evidence type="ECO:0000256" key="5">
    <source>
        <dbReference type="ARBA" id="ARBA00023471"/>
    </source>
</evidence>
<organism evidence="10 11">
    <name type="scientific">Candidatus Thiodiazotropha endolucinida</name>
    <dbReference type="NCBI Taxonomy" id="1655433"/>
    <lineage>
        <taxon>Bacteria</taxon>
        <taxon>Pseudomonadati</taxon>
        <taxon>Pseudomonadota</taxon>
        <taxon>Gammaproteobacteria</taxon>
        <taxon>Chromatiales</taxon>
        <taxon>Sedimenticolaceae</taxon>
        <taxon>Candidatus Thiodiazotropha</taxon>
    </lineage>
</organism>
<dbReference type="Proteomes" id="UP000094769">
    <property type="component" value="Unassembled WGS sequence"/>
</dbReference>
<dbReference type="EMBL" id="MARB01000034">
    <property type="protein sequence ID" value="ODJ85840.1"/>
    <property type="molecule type" value="Genomic_DNA"/>
</dbReference>
<evidence type="ECO:0000256" key="6">
    <source>
        <dbReference type="ARBA" id="ARBA00045291"/>
    </source>
</evidence>
<comment type="similarity">
    <text evidence="3">Belongs to the Ahb/Nir family.</text>
</comment>
<dbReference type="Pfam" id="PF17805">
    <property type="entry name" value="AsnC_trans_reg2"/>
    <property type="match status" value="1"/>
</dbReference>
<evidence type="ECO:0000256" key="2">
    <source>
        <dbReference type="ARBA" id="ARBA00023444"/>
    </source>
</evidence>
<dbReference type="AlphaFoldDB" id="A0A7Z1ADE5"/>
<comment type="pathway">
    <text evidence="2">Porphyrin-containing compound metabolism.</text>
</comment>
<feature type="domain" description="Siroheme decarboxylase AsnC-like ligand binding" evidence="8">
    <location>
        <begin position="76"/>
        <end position="150"/>
    </location>
</feature>
<name>A0A7Z1ADE5_9GAMM</name>
<keyword evidence="1" id="KW-0456">Lyase</keyword>
<gene>
    <name evidence="10" type="ORF">CODIS_39580</name>
</gene>
<feature type="domain" description="Siroheme decarboxylase NirL-like HTH" evidence="9">
    <location>
        <begin position="17"/>
        <end position="62"/>
    </location>
</feature>
<dbReference type="Gene3D" id="3.30.70.3460">
    <property type="match status" value="1"/>
</dbReference>
<evidence type="ECO:0000313" key="10">
    <source>
        <dbReference type="EMBL" id="ODJ85840.1"/>
    </source>
</evidence>
<comment type="catalytic activity">
    <reaction evidence="7">
        <text>siroheme + 2 H(+) = 12,18-didecarboxysiroheme + 2 CO2</text>
        <dbReference type="Rhea" id="RHEA:19093"/>
        <dbReference type="ChEBI" id="CHEBI:15378"/>
        <dbReference type="ChEBI" id="CHEBI:16526"/>
        <dbReference type="ChEBI" id="CHEBI:60052"/>
        <dbReference type="ChEBI" id="CHEBI:140497"/>
        <dbReference type="EC" id="4.1.1.111"/>
    </reaction>
</comment>
<keyword evidence="11" id="KW-1185">Reference proteome</keyword>
<evidence type="ECO:0000256" key="1">
    <source>
        <dbReference type="ARBA" id="ARBA00023239"/>
    </source>
</evidence>
<proteinExistence type="inferred from homology"/>
<dbReference type="GO" id="GO:0016829">
    <property type="term" value="F:lyase activity"/>
    <property type="evidence" value="ECO:0007669"/>
    <property type="project" value="UniProtKB-KW"/>
</dbReference>
<dbReference type="OrthoDB" id="9806536at2"/>
<dbReference type="InterPro" id="IPR053953">
    <property type="entry name" value="NirdL-like_HTH"/>
</dbReference>
<accession>A0A7Z1ADE5</accession>
<evidence type="ECO:0000259" key="8">
    <source>
        <dbReference type="Pfam" id="PF17805"/>
    </source>
</evidence>
<reference evidence="10 11" key="1">
    <citation type="submission" date="2016-06" db="EMBL/GenBank/DDBJ databases">
        <title>Genome sequence of endosymbiont of Candidatus Endolucinida thiodiazotropha.</title>
        <authorList>
            <person name="Poehlein A."/>
            <person name="Koenig S."/>
            <person name="Heiden S.E."/>
            <person name="Thuermer A."/>
            <person name="Voget S."/>
            <person name="Daniel R."/>
            <person name="Markert S."/>
            <person name="Gros O."/>
            <person name="Schweder T."/>
        </authorList>
    </citation>
    <scope>NUCLEOTIDE SEQUENCE [LARGE SCALE GENOMIC DNA]</scope>
    <source>
        <strain evidence="10 11">COS</strain>
    </source>
</reference>
<comment type="function">
    <text evidence="6">Involved in heme d1 biosynthesis. Catalyzes the decarboxylation of siroheme into didecarboxysiroheme.</text>
</comment>
<dbReference type="InterPro" id="IPR050684">
    <property type="entry name" value="HTH-Siroheme_Decarb"/>
</dbReference>
<comment type="subunit">
    <text evidence="4">Probably forms a complex composed of NirD, NirL, NirG and NirH. All proteins are required for the total conversion of siroheme to didecarboxysiroheme.</text>
</comment>
<dbReference type="Pfam" id="PF22451">
    <property type="entry name" value="NirdL-like_HTH"/>
    <property type="match status" value="1"/>
</dbReference>
<comment type="caution">
    <text evidence="10">The sequence shown here is derived from an EMBL/GenBank/DDBJ whole genome shotgun (WGS) entry which is preliminary data.</text>
</comment>
<dbReference type="RefSeq" id="WP_154723211.1">
    <property type="nucleotide sequence ID" value="NZ_MARB01000034.1"/>
</dbReference>
<evidence type="ECO:0000256" key="4">
    <source>
        <dbReference type="ARBA" id="ARBA00023465"/>
    </source>
</evidence>
<dbReference type="InterPro" id="IPR040523">
    <property type="entry name" value="AsnC_trans_reg2"/>
</dbReference>
<evidence type="ECO:0000256" key="3">
    <source>
        <dbReference type="ARBA" id="ARBA00023457"/>
    </source>
</evidence>
<evidence type="ECO:0000256" key="7">
    <source>
        <dbReference type="ARBA" id="ARBA00048470"/>
    </source>
</evidence>
<protein>
    <recommendedName>
        <fullName evidence="5">siroheme decarboxylase</fullName>
        <ecNumber evidence="5">4.1.1.111</ecNumber>
    </recommendedName>
</protein>
<sequence>MVAQKETILDRPLNALERRLLNDFQDGFPLTPRPFRTIAERVGSTESEVMTTILNLQSQRLISRVGPVFRPNRVGASTLAAMEVPKERLEQVADIVSSYGEVNHNYEREHSLNLWFVVTAEDRVSLNRVLREIEKRSGLEVIDLPMVEDFYINLGFPLQWT</sequence>
<dbReference type="EC" id="4.1.1.111" evidence="5"/>
<dbReference type="PANTHER" id="PTHR43413">
    <property type="entry name" value="TRANSCRIPTIONAL REGULATOR, ASNC FAMILY"/>
    <property type="match status" value="1"/>
</dbReference>
<dbReference type="PANTHER" id="PTHR43413:SF1">
    <property type="entry name" value="SIROHEME DECARBOXYLASE NIRL SUBUNIT"/>
    <property type="match status" value="1"/>
</dbReference>
<evidence type="ECO:0000313" key="11">
    <source>
        <dbReference type="Proteomes" id="UP000094769"/>
    </source>
</evidence>
<evidence type="ECO:0000259" key="9">
    <source>
        <dbReference type="Pfam" id="PF22451"/>
    </source>
</evidence>